<name>A0A166DQS8_9AGAM</name>
<dbReference type="EMBL" id="KV428057">
    <property type="protein sequence ID" value="KZT38798.1"/>
    <property type="molecule type" value="Genomic_DNA"/>
</dbReference>
<dbReference type="OrthoDB" id="2799963at2759"/>
<dbReference type="InterPro" id="IPR021109">
    <property type="entry name" value="Peptidase_aspartic_dom_sf"/>
</dbReference>
<gene>
    <name evidence="1" type="ORF">SISSUDRAFT_1046556</name>
</gene>
<reference evidence="1 2" key="1">
    <citation type="journal article" date="2016" name="Mol. Biol. Evol.">
        <title>Comparative Genomics of Early-Diverging Mushroom-Forming Fungi Provides Insights into the Origins of Lignocellulose Decay Capabilities.</title>
        <authorList>
            <person name="Nagy L.G."/>
            <person name="Riley R."/>
            <person name="Tritt A."/>
            <person name="Adam C."/>
            <person name="Daum C."/>
            <person name="Floudas D."/>
            <person name="Sun H."/>
            <person name="Yadav J.S."/>
            <person name="Pangilinan J."/>
            <person name="Larsson K.H."/>
            <person name="Matsuura K."/>
            <person name="Barry K."/>
            <person name="Labutti K."/>
            <person name="Kuo R."/>
            <person name="Ohm R.A."/>
            <person name="Bhattacharya S.S."/>
            <person name="Shirouzu T."/>
            <person name="Yoshinaga Y."/>
            <person name="Martin F.M."/>
            <person name="Grigoriev I.V."/>
            <person name="Hibbett D.S."/>
        </authorList>
    </citation>
    <scope>NUCLEOTIDE SEQUENCE [LARGE SCALE GENOMIC DNA]</scope>
    <source>
        <strain evidence="1 2">HHB10207 ss-3</strain>
    </source>
</reference>
<dbReference type="Gene3D" id="2.40.70.10">
    <property type="entry name" value="Acid Proteases"/>
    <property type="match status" value="1"/>
</dbReference>
<dbReference type="Proteomes" id="UP000076798">
    <property type="component" value="Unassembled WGS sequence"/>
</dbReference>
<accession>A0A166DQS8</accession>
<proteinExistence type="predicted"/>
<dbReference type="AlphaFoldDB" id="A0A166DQS8"/>
<keyword evidence="2" id="KW-1185">Reference proteome</keyword>
<organism evidence="1 2">
    <name type="scientific">Sistotremastrum suecicum HHB10207 ss-3</name>
    <dbReference type="NCBI Taxonomy" id="1314776"/>
    <lineage>
        <taxon>Eukaryota</taxon>
        <taxon>Fungi</taxon>
        <taxon>Dikarya</taxon>
        <taxon>Basidiomycota</taxon>
        <taxon>Agaricomycotina</taxon>
        <taxon>Agaricomycetes</taxon>
        <taxon>Sistotremastrales</taxon>
        <taxon>Sistotremastraceae</taxon>
        <taxon>Sistotremastrum</taxon>
    </lineage>
</organism>
<evidence type="ECO:0008006" key="3">
    <source>
        <dbReference type="Google" id="ProtNLM"/>
    </source>
</evidence>
<evidence type="ECO:0000313" key="1">
    <source>
        <dbReference type="EMBL" id="KZT38798.1"/>
    </source>
</evidence>
<dbReference type="CDD" id="cd00303">
    <property type="entry name" value="retropepsin_like"/>
    <property type="match status" value="1"/>
</dbReference>
<evidence type="ECO:0000313" key="2">
    <source>
        <dbReference type="Proteomes" id="UP000076798"/>
    </source>
</evidence>
<sequence length="165" mass="18335">MSQSSDAPPIRERHMLAGIQVVPQDIREWNVGSPVTVSTSPLTTARVLVSTGSTTSIIDLRYLRLIGLLPYLVPLREGVDKVIFDSVIRGSDDDDDDGEGRTKVYGRAKVEVIFQGYKFLHDFWVIDIGLPVEVLLGNDWSRKFSVAYQFTEGGIKITRADAPRA</sequence>
<protein>
    <recommendedName>
        <fullName evidence="3">Peptidase A2 domain-containing protein</fullName>
    </recommendedName>
</protein>